<reference evidence="1" key="1">
    <citation type="submission" date="2018-02" db="EMBL/GenBank/DDBJ databases">
        <title>Rhizophora mucronata_Transcriptome.</title>
        <authorList>
            <person name="Meera S.P."/>
            <person name="Sreeshan A."/>
            <person name="Augustine A."/>
        </authorList>
    </citation>
    <scope>NUCLEOTIDE SEQUENCE</scope>
    <source>
        <tissue evidence="1">Leaf</tissue>
    </source>
</reference>
<accession>A0A2P2PPM2</accession>
<proteinExistence type="predicted"/>
<sequence>MGSLLYTSICSVISWKLEFESSIKVANLVFHVGFSLPETSTLVQYLLLGSIHPTANH</sequence>
<dbReference type="EMBL" id="GGEC01076075">
    <property type="protein sequence ID" value="MBX56559.1"/>
    <property type="molecule type" value="Transcribed_RNA"/>
</dbReference>
<evidence type="ECO:0000313" key="1">
    <source>
        <dbReference type="EMBL" id="MBX56559.1"/>
    </source>
</evidence>
<protein>
    <submittedName>
        <fullName evidence="1">Uncharacterized protein</fullName>
    </submittedName>
</protein>
<name>A0A2P2PPM2_RHIMU</name>
<dbReference type="AlphaFoldDB" id="A0A2P2PPM2"/>
<organism evidence="1">
    <name type="scientific">Rhizophora mucronata</name>
    <name type="common">Asiatic mangrove</name>
    <dbReference type="NCBI Taxonomy" id="61149"/>
    <lineage>
        <taxon>Eukaryota</taxon>
        <taxon>Viridiplantae</taxon>
        <taxon>Streptophyta</taxon>
        <taxon>Embryophyta</taxon>
        <taxon>Tracheophyta</taxon>
        <taxon>Spermatophyta</taxon>
        <taxon>Magnoliopsida</taxon>
        <taxon>eudicotyledons</taxon>
        <taxon>Gunneridae</taxon>
        <taxon>Pentapetalae</taxon>
        <taxon>rosids</taxon>
        <taxon>fabids</taxon>
        <taxon>Malpighiales</taxon>
        <taxon>Rhizophoraceae</taxon>
        <taxon>Rhizophora</taxon>
    </lineage>
</organism>